<dbReference type="Pfam" id="PF01418">
    <property type="entry name" value="HTH_6"/>
    <property type="match status" value="1"/>
</dbReference>
<evidence type="ECO:0000256" key="1">
    <source>
        <dbReference type="ARBA" id="ARBA00004196"/>
    </source>
</evidence>
<dbReference type="EMBL" id="FNRS01000001">
    <property type="protein sequence ID" value="SEC56293.1"/>
    <property type="molecule type" value="Genomic_DNA"/>
</dbReference>
<comment type="similarity">
    <text evidence="2">Belongs to the bacterial solute-binding protein 3 family.</text>
</comment>
<organism evidence="5 6">
    <name type="scientific">Pseudomonas taetrolens</name>
    <dbReference type="NCBI Taxonomy" id="47884"/>
    <lineage>
        <taxon>Bacteria</taxon>
        <taxon>Pseudomonadati</taxon>
        <taxon>Pseudomonadota</taxon>
        <taxon>Gammaproteobacteria</taxon>
        <taxon>Pseudomonadales</taxon>
        <taxon>Pseudomonadaceae</taxon>
        <taxon>Pseudomonas</taxon>
    </lineage>
</organism>
<dbReference type="Pfam" id="PF00497">
    <property type="entry name" value="SBP_bac_3"/>
    <property type="match status" value="1"/>
</dbReference>
<evidence type="ECO:0000256" key="3">
    <source>
        <dbReference type="ARBA" id="ARBA00022729"/>
    </source>
</evidence>
<protein>
    <submittedName>
        <fullName evidence="5">Lysine-arginine-ornithine-binding protein</fullName>
    </submittedName>
</protein>
<evidence type="ECO:0000313" key="6">
    <source>
        <dbReference type="Proteomes" id="UP000183155"/>
    </source>
</evidence>
<dbReference type="InterPro" id="IPR000281">
    <property type="entry name" value="HTH_RpiR"/>
</dbReference>
<gene>
    <name evidence="5" type="ORF">SAMN04490203_2652</name>
</gene>
<evidence type="ECO:0000313" key="5">
    <source>
        <dbReference type="EMBL" id="SEC56293.1"/>
    </source>
</evidence>
<dbReference type="CDD" id="cd13702">
    <property type="entry name" value="PBP2_mlr5654_like"/>
    <property type="match status" value="1"/>
</dbReference>
<dbReference type="InterPro" id="IPR036388">
    <property type="entry name" value="WH-like_DNA-bd_sf"/>
</dbReference>
<dbReference type="PANTHER" id="PTHR35936:SF17">
    <property type="entry name" value="ARGININE-BINDING EXTRACELLULAR PROTEIN ARTP"/>
    <property type="match status" value="1"/>
</dbReference>
<evidence type="ECO:0000256" key="2">
    <source>
        <dbReference type="ARBA" id="ARBA00010333"/>
    </source>
</evidence>
<sequence length="547" mass="60822">MSQPIKQRLESSLSTAAPSGRAIASYMLANLYELPFQTAADIASKLGVSESSVGRFCRALGYSHFKDLKNDLKEDLGDGPWLVGDRLQEFRQQSSQSPQGLPRSFELEVGALVKVYEYSLTPEWQTVSQRLATRRKVFVAGFQTERGIAASMVHLLQYLRDGVHLVDGSAGHYADVLLCPAEDCALVVFEARRYSRHAQHLCRKAREAGIPVTLITDTFCDWADSVADEVFRVPTEFNLFWESTAAMLSLVHLLINEVSNNWDRTWKNVLRQPRPYTMSSWATHPHPDQNNKTRCQMKNVIRFASACAMVVAVASNAHADTLTIATEGAYPPFNTINSDGTVSGFDVDITKALCERMNAQCTIVAQDWDGIIPGLMAKKYDAIVASMIVTDERKKKIAFTNHYYRTPLSIAVPKDSDITDAQTNFKGRTIGAQGAATQGIYAEDHYEKAGAKLNLYPTLDEANSELKSGRVDAVIADKFPLLEWINKSSDDCCKIIGDVDGTMADASIAVRQEDNALRERFNKALDEIVADGTYKKISSQYFDFDIY</sequence>
<dbReference type="Proteomes" id="UP000183155">
    <property type="component" value="Unassembled WGS sequence"/>
</dbReference>
<dbReference type="PANTHER" id="PTHR35936">
    <property type="entry name" value="MEMBRANE-BOUND LYTIC MUREIN TRANSGLYCOSYLASE F"/>
    <property type="match status" value="1"/>
</dbReference>
<accession>A0A1H4TIF5</accession>
<dbReference type="InterPro" id="IPR009057">
    <property type="entry name" value="Homeodomain-like_sf"/>
</dbReference>
<dbReference type="Pfam" id="PF01380">
    <property type="entry name" value="SIS"/>
    <property type="match status" value="1"/>
</dbReference>
<dbReference type="Gene3D" id="1.10.10.10">
    <property type="entry name" value="Winged helix-like DNA-binding domain superfamily/Winged helix DNA-binding domain"/>
    <property type="match status" value="1"/>
</dbReference>
<feature type="domain" description="HTH rpiR-type" evidence="4">
    <location>
        <begin position="3"/>
        <end position="79"/>
    </location>
</feature>
<dbReference type="InterPro" id="IPR046348">
    <property type="entry name" value="SIS_dom_sf"/>
</dbReference>
<dbReference type="SMART" id="SM00062">
    <property type="entry name" value="PBPb"/>
    <property type="match status" value="1"/>
</dbReference>
<dbReference type="Gene3D" id="3.40.50.10490">
    <property type="entry name" value="Glucose-6-phosphate isomerase like protein, domain 1"/>
    <property type="match status" value="1"/>
</dbReference>
<dbReference type="SUPFAM" id="SSF53697">
    <property type="entry name" value="SIS domain"/>
    <property type="match status" value="1"/>
</dbReference>
<dbReference type="PROSITE" id="PS01039">
    <property type="entry name" value="SBP_BACTERIAL_3"/>
    <property type="match status" value="1"/>
</dbReference>
<dbReference type="SUPFAM" id="SSF46689">
    <property type="entry name" value="Homeodomain-like"/>
    <property type="match status" value="1"/>
</dbReference>
<keyword evidence="3" id="KW-0732">Signal</keyword>
<dbReference type="PROSITE" id="PS51071">
    <property type="entry name" value="HTH_RPIR"/>
    <property type="match status" value="1"/>
</dbReference>
<dbReference type="InterPro" id="IPR001347">
    <property type="entry name" value="SIS_dom"/>
</dbReference>
<dbReference type="InterPro" id="IPR018313">
    <property type="entry name" value="SBP_3_CS"/>
</dbReference>
<dbReference type="Gene3D" id="3.40.190.10">
    <property type="entry name" value="Periplasmic binding protein-like II"/>
    <property type="match status" value="2"/>
</dbReference>
<keyword evidence="6" id="KW-1185">Reference proteome</keyword>
<proteinExistence type="inferred from homology"/>
<comment type="subcellular location">
    <subcellularLocation>
        <location evidence="1">Cell envelope</location>
    </subcellularLocation>
</comment>
<dbReference type="SUPFAM" id="SSF53850">
    <property type="entry name" value="Periplasmic binding protein-like II"/>
    <property type="match status" value="1"/>
</dbReference>
<comment type="caution">
    <text evidence="5">The sequence shown here is derived from an EMBL/GenBank/DDBJ whole genome shotgun (WGS) entry which is preliminary data.</text>
</comment>
<evidence type="ECO:0000259" key="4">
    <source>
        <dbReference type="PROSITE" id="PS51071"/>
    </source>
</evidence>
<reference evidence="5 6" key="1">
    <citation type="submission" date="2016-10" db="EMBL/GenBank/DDBJ databases">
        <authorList>
            <person name="Varghese N."/>
            <person name="Submissions S."/>
        </authorList>
    </citation>
    <scope>NUCLEOTIDE SEQUENCE [LARGE SCALE GENOMIC DNA]</scope>
    <source>
        <strain evidence="5 6">BS3652</strain>
    </source>
</reference>
<name>A0A1H4TIF5_PSETA</name>
<dbReference type="InterPro" id="IPR001638">
    <property type="entry name" value="Solute-binding_3/MltF_N"/>
</dbReference>